<accession>C6LEP0</accession>
<sequence>MEHCFKIGLYWQGLTHDLSKYMPSEFLVGAKYYQGTRSPNNAEREDKGYSAAWLHHKGRNKHHFEYWIDYSLEDKGQAMAGMRMPRRYVAEMLADRIAASKVYNRGSYTQHDPLAYFLKGKSHYMMHPKTQQELEHLLRILDKYGENACFSYVRNVYLGRPKRIRRMMRRFRKKGAAAVSIIKGYDRP</sequence>
<name>C6LEP0_9FIRM</name>
<dbReference type="eggNOG" id="ENOG502ZRIE">
    <property type="taxonomic scope" value="Bacteria"/>
</dbReference>
<dbReference type="STRING" id="168384.SAMN05660368_00301"/>
<evidence type="ECO:0008006" key="3">
    <source>
        <dbReference type="Google" id="ProtNLM"/>
    </source>
</evidence>
<dbReference type="Proteomes" id="UP000005561">
    <property type="component" value="Unassembled WGS sequence"/>
</dbReference>
<reference evidence="1" key="1">
    <citation type="submission" date="2009-07" db="EMBL/GenBank/DDBJ databases">
        <authorList>
            <person name="Weinstock G."/>
            <person name="Sodergren E."/>
            <person name="Clifton S."/>
            <person name="Fulton L."/>
            <person name="Fulton B."/>
            <person name="Courtney L."/>
            <person name="Fronick C."/>
            <person name="Harrison M."/>
            <person name="Strong C."/>
            <person name="Farmer C."/>
            <person name="Delahaunty K."/>
            <person name="Markovic C."/>
            <person name="Hall O."/>
            <person name="Minx P."/>
            <person name="Tomlinson C."/>
            <person name="Mitreva M."/>
            <person name="Nelson J."/>
            <person name="Hou S."/>
            <person name="Wollam A."/>
            <person name="Pepin K.H."/>
            <person name="Johnson M."/>
            <person name="Bhonagiri V."/>
            <person name="Nash W.E."/>
            <person name="Warren W."/>
            <person name="Chinwalla A."/>
            <person name="Mardis E.R."/>
            <person name="Wilson R.K."/>
        </authorList>
    </citation>
    <scope>NUCLEOTIDE SEQUENCE [LARGE SCALE GENOMIC DNA]</scope>
    <source>
        <strain evidence="1">DSM 14469</strain>
    </source>
</reference>
<organism evidence="1 2">
    <name type="scientific">Marvinbryantia formatexigens DSM 14469</name>
    <dbReference type="NCBI Taxonomy" id="478749"/>
    <lineage>
        <taxon>Bacteria</taxon>
        <taxon>Bacillati</taxon>
        <taxon>Bacillota</taxon>
        <taxon>Clostridia</taxon>
        <taxon>Lachnospirales</taxon>
        <taxon>Lachnospiraceae</taxon>
        <taxon>Marvinbryantia</taxon>
    </lineage>
</organism>
<protein>
    <recommendedName>
        <fullName evidence="3">Catalase</fullName>
    </recommendedName>
</protein>
<dbReference type="Pfam" id="PF18907">
    <property type="entry name" value="DUF5662"/>
    <property type="match status" value="1"/>
</dbReference>
<dbReference type="EMBL" id="ACCL02000008">
    <property type="protein sequence ID" value="EET61023.1"/>
    <property type="molecule type" value="Genomic_DNA"/>
</dbReference>
<comment type="caution">
    <text evidence="1">The sequence shown here is derived from an EMBL/GenBank/DDBJ whole genome shotgun (WGS) entry which is preliminary data.</text>
</comment>
<keyword evidence="2" id="KW-1185">Reference proteome</keyword>
<dbReference type="InterPro" id="IPR043721">
    <property type="entry name" value="DUF5662"/>
</dbReference>
<evidence type="ECO:0000313" key="2">
    <source>
        <dbReference type="Proteomes" id="UP000005561"/>
    </source>
</evidence>
<dbReference type="AlphaFoldDB" id="C6LEP0"/>
<gene>
    <name evidence="1" type="ORF">BRYFOR_07091</name>
</gene>
<evidence type="ECO:0000313" key="1">
    <source>
        <dbReference type="EMBL" id="EET61023.1"/>
    </source>
</evidence>
<proteinExistence type="predicted"/>